<dbReference type="InterPro" id="IPR052564">
    <property type="entry name" value="N-acetyltrans/Recomb-assoc"/>
</dbReference>
<dbReference type="PANTHER" id="PTHR43451:SF1">
    <property type="entry name" value="ACETYLTRANSFERASE"/>
    <property type="match status" value="1"/>
</dbReference>
<dbReference type="CDD" id="cd04301">
    <property type="entry name" value="NAT_SF"/>
    <property type="match status" value="1"/>
</dbReference>
<dbReference type="SUPFAM" id="SSF55729">
    <property type="entry name" value="Acyl-CoA N-acyltransferases (Nat)"/>
    <property type="match status" value="1"/>
</dbReference>
<evidence type="ECO:0000313" key="3">
    <source>
        <dbReference type="Proteomes" id="UP000028401"/>
    </source>
</evidence>
<dbReference type="InterPro" id="IPR000182">
    <property type="entry name" value="GNAT_dom"/>
</dbReference>
<organism evidence="2 3">
    <name type="scientific">Lactococcus cremoris subsp. cremoris GE214</name>
    <dbReference type="NCBI Taxonomy" id="1415168"/>
    <lineage>
        <taxon>Bacteria</taxon>
        <taxon>Bacillati</taxon>
        <taxon>Bacillota</taxon>
        <taxon>Bacilli</taxon>
        <taxon>Lactobacillales</taxon>
        <taxon>Streptococcaceae</taxon>
        <taxon>Lactococcus</taxon>
        <taxon>Lactococcus cremoris subsp. cremoris</taxon>
    </lineage>
</organism>
<comment type="caution">
    <text evidence="2">The sequence shown here is derived from an EMBL/GenBank/DDBJ whole genome shotgun (WGS) entry which is preliminary data.</text>
</comment>
<evidence type="ECO:0000313" key="2">
    <source>
        <dbReference type="EMBL" id="KEY61245.1"/>
    </source>
</evidence>
<dbReference type="GO" id="GO:0016747">
    <property type="term" value="F:acyltransferase activity, transferring groups other than amino-acyl groups"/>
    <property type="evidence" value="ECO:0007669"/>
    <property type="project" value="InterPro"/>
</dbReference>
<gene>
    <name evidence="2" type="ORF">U725_02574</name>
</gene>
<dbReference type="EMBL" id="AZSI01000204">
    <property type="protein sequence ID" value="KEY61245.1"/>
    <property type="molecule type" value="Genomic_DNA"/>
</dbReference>
<dbReference type="PANTHER" id="PTHR43451">
    <property type="entry name" value="ACETYLTRANSFERASE (GNAT) FAMILY PROTEIN"/>
    <property type="match status" value="1"/>
</dbReference>
<dbReference type="Pfam" id="PF13673">
    <property type="entry name" value="Acetyltransf_10"/>
    <property type="match status" value="1"/>
</dbReference>
<accession>A0A084A7G6</accession>
<dbReference type="InterPro" id="IPR016181">
    <property type="entry name" value="Acyl_CoA_acyltransferase"/>
</dbReference>
<dbReference type="PATRIC" id="fig|1415168.3.peg.2624"/>
<dbReference type="AlphaFoldDB" id="A0A084A7G6"/>
<dbReference type="SMR" id="A0A084A7G6"/>
<dbReference type="PROSITE" id="PS51186">
    <property type="entry name" value="GNAT"/>
    <property type="match status" value="1"/>
</dbReference>
<feature type="domain" description="N-acetyltransferase" evidence="1">
    <location>
        <begin position="34"/>
        <end position="182"/>
    </location>
</feature>
<protein>
    <submittedName>
        <fullName evidence="2">Putative acetyltransferase</fullName>
    </submittedName>
</protein>
<sequence length="182" mass="21421">MKQIYHRFLFKNQVSELINLDKKIISETRKWIVLIIRNYEPKDLEEIIRLFKKTIFEINIADYDLAQVEAWSKVDKLSFNDNLLATKSRLVVNQDEIVGFGNIDDRGYIDLFYISADYQRQGVGQQLLKDLEKSSQALMFSVNSSITAKAFFEKMGYQELKQNLVYLRGQEFINYTLLKKAK</sequence>
<reference evidence="2 3" key="1">
    <citation type="submission" date="2014-06" db="EMBL/GenBank/DDBJ databases">
        <title>Draft genome sequence of the putrescine producing strain Lactococcus lactis subsp cremoris GE214.</title>
        <authorList>
            <person name="Ladero V."/>
            <person name="Linares D.M."/>
            <person name="del Rio B."/>
            <person name="Mayo B."/>
            <person name="Martin M.C."/>
            <person name="Fernandez M."/>
            <person name="Alvarez M.A."/>
        </authorList>
    </citation>
    <scope>NUCLEOTIDE SEQUENCE [LARGE SCALE GENOMIC DNA]</scope>
    <source>
        <strain evidence="2 3">GE214</strain>
    </source>
</reference>
<keyword evidence="2" id="KW-0808">Transferase</keyword>
<evidence type="ECO:0000259" key="1">
    <source>
        <dbReference type="PROSITE" id="PS51186"/>
    </source>
</evidence>
<name>A0A084A7G6_LACLC</name>
<proteinExistence type="predicted"/>
<dbReference type="Gene3D" id="3.40.630.30">
    <property type="match status" value="1"/>
</dbReference>
<dbReference type="Proteomes" id="UP000028401">
    <property type="component" value="Unassembled WGS sequence"/>
</dbReference>